<dbReference type="Pfam" id="PF00239">
    <property type="entry name" value="Resolvase"/>
    <property type="match status" value="1"/>
</dbReference>
<proteinExistence type="predicted"/>
<dbReference type="CDD" id="cd03768">
    <property type="entry name" value="SR_ResInv"/>
    <property type="match status" value="1"/>
</dbReference>
<accession>A0A9E8CKF0</accession>
<dbReference type="PROSITE" id="PS51736">
    <property type="entry name" value="RECOMBINASES_3"/>
    <property type="match status" value="1"/>
</dbReference>
<dbReference type="SMART" id="SM00857">
    <property type="entry name" value="Resolvase"/>
    <property type="match status" value="1"/>
</dbReference>
<keyword evidence="1" id="KW-0238">DNA-binding</keyword>
<evidence type="ECO:0000256" key="2">
    <source>
        <dbReference type="ARBA" id="ARBA00023172"/>
    </source>
</evidence>
<evidence type="ECO:0000259" key="3">
    <source>
        <dbReference type="PROSITE" id="PS51736"/>
    </source>
</evidence>
<evidence type="ECO:0000313" key="5">
    <source>
        <dbReference type="EMBL" id="UZF86862.1"/>
    </source>
</evidence>
<dbReference type="InterPro" id="IPR036162">
    <property type="entry name" value="Resolvase-like_N_sf"/>
</dbReference>
<sequence length="206" mass="22643">MKRVALYARVSTDRGNQTTENQLRLLQDAAARLGWTIVAVHVDEGVSGAKGREKRPGYDALLKGVTRGEYDLVAAWSICRLGRSLQGLVTFLADLQSRNVGLYLHVQGLDTSTPSGRMLFGMISVFAEFERAMIRDRILAGLDRVRETKRLGRPPMSIEKTEAIRSMLAQGLGVRETARRTGAGTATVQRLKRSLTVEDGEETVAA</sequence>
<dbReference type="InterPro" id="IPR006119">
    <property type="entry name" value="Resolv_N"/>
</dbReference>
<dbReference type="InterPro" id="IPR050639">
    <property type="entry name" value="SSR_resolvase"/>
</dbReference>
<evidence type="ECO:0000256" key="1">
    <source>
        <dbReference type="ARBA" id="ARBA00023125"/>
    </source>
</evidence>
<reference evidence="5" key="1">
    <citation type="submission" date="2022-08" db="EMBL/GenBank/DDBJ databases">
        <title>Complete Genome Sequences of 2 Bosea sp. soil isolates.</title>
        <authorList>
            <person name="Alvarez Arevalo M."/>
            <person name="Sterndorff E.B."/>
            <person name="Faurdal D."/>
            <person name="Joergensen T.S."/>
            <person name="Weber T."/>
        </authorList>
    </citation>
    <scope>NUCLEOTIDE SEQUENCE</scope>
    <source>
        <strain evidence="5">NBC_00436</strain>
    </source>
</reference>
<gene>
    <name evidence="4" type="ORF">NWE54_24285</name>
    <name evidence="5" type="ORF">NWE54_24415</name>
</gene>
<dbReference type="EMBL" id="CP102774">
    <property type="protein sequence ID" value="UZF86836.1"/>
    <property type="molecule type" value="Genomic_DNA"/>
</dbReference>
<dbReference type="AlphaFoldDB" id="A0A9E8CKF0"/>
<dbReference type="EMBL" id="CP102774">
    <property type="protein sequence ID" value="UZF86862.1"/>
    <property type="molecule type" value="Genomic_DNA"/>
</dbReference>
<organism evidence="5">
    <name type="scientific">Bosea sp. NBC_00436</name>
    <dbReference type="NCBI Taxonomy" id="2969620"/>
    <lineage>
        <taxon>Bacteria</taxon>
        <taxon>Pseudomonadati</taxon>
        <taxon>Pseudomonadota</taxon>
        <taxon>Alphaproteobacteria</taxon>
        <taxon>Hyphomicrobiales</taxon>
        <taxon>Boseaceae</taxon>
        <taxon>Bosea</taxon>
    </lineage>
</organism>
<evidence type="ECO:0000313" key="4">
    <source>
        <dbReference type="EMBL" id="UZF86836.1"/>
    </source>
</evidence>
<dbReference type="PANTHER" id="PTHR30461:SF2">
    <property type="entry name" value="SERINE RECOMBINASE PINE-RELATED"/>
    <property type="match status" value="1"/>
</dbReference>
<dbReference type="GO" id="GO:0003677">
    <property type="term" value="F:DNA binding"/>
    <property type="evidence" value="ECO:0007669"/>
    <property type="project" value="UniProtKB-KW"/>
</dbReference>
<dbReference type="SUPFAM" id="SSF53041">
    <property type="entry name" value="Resolvase-like"/>
    <property type="match status" value="1"/>
</dbReference>
<name>A0A9E8CKF0_9HYPH</name>
<dbReference type="GO" id="GO:0000150">
    <property type="term" value="F:DNA strand exchange activity"/>
    <property type="evidence" value="ECO:0007669"/>
    <property type="project" value="InterPro"/>
</dbReference>
<keyword evidence="2" id="KW-0233">DNA recombination</keyword>
<dbReference type="Gene3D" id="3.40.50.1390">
    <property type="entry name" value="Resolvase, N-terminal catalytic domain"/>
    <property type="match status" value="1"/>
</dbReference>
<dbReference type="PANTHER" id="PTHR30461">
    <property type="entry name" value="DNA-INVERTASE FROM LAMBDOID PROPHAGE"/>
    <property type="match status" value="1"/>
</dbReference>
<feature type="domain" description="Resolvase/invertase-type recombinase catalytic" evidence="3">
    <location>
        <begin position="3"/>
        <end position="149"/>
    </location>
</feature>
<protein>
    <submittedName>
        <fullName evidence="5">Recombinase family protein</fullName>
    </submittedName>
</protein>